<comment type="caution">
    <text evidence="1">The sequence shown here is derived from an EMBL/GenBank/DDBJ whole genome shotgun (WGS) entry which is preliminary data.</text>
</comment>
<organism evidence="1 2">
    <name type="scientific">Riccia sorocarpa</name>
    <dbReference type="NCBI Taxonomy" id="122646"/>
    <lineage>
        <taxon>Eukaryota</taxon>
        <taxon>Viridiplantae</taxon>
        <taxon>Streptophyta</taxon>
        <taxon>Embryophyta</taxon>
        <taxon>Marchantiophyta</taxon>
        <taxon>Marchantiopsida</taxon>
        <taxon>Marchantiidae</taxon>
        <taxon>Marchantiales</taxon>
        <taxon>Ricciaceae</taxon>
        <taxon>Riccia</taxon>
    </lineage>
</organism>
<evidence type="ECO:0000313" key="1">
    <source>
        <dbReference type="EMBL" id="KAL3677170.1"/>
    </source>
</evidence>
<dbReference type="AlphaFoldDB" id="A0ABD3GGL5"/>
<dbReference type="Proteomes" id="UP001633002">
    <property type="component" value="Unassembled WGS sequence"/>
</dbReference>
<sequence>MWNYMLNLFYERRQSARAWPDELTEYAKKRMSEFDRECGRFVAMSADENKALVQTDGGLKQWRLTKLPTRKSIRNGRQRIVRIPNGGSTWSVQSEYTFPIHDEPTMNPAVMNVSQQYAMEGGNPPVTQSSARPVARSRGTRCYGACKRPRHTRRTCPALRQYIRDEVQEGVDVAADG</sequence>
<keyword evidence="2" id="KW-1185">Reference proteome</keyword>
<proteinExistence type="predicted"/>
<protein>
    <submittedName>
        <fullName evidence="1">Uncharacterized protein</fullName>
    </submittedName>
</protein>
<dbReference type="EMBL" id="JBJQOH010000008">
    <property type="protein sequence ID" value="KAL3677170.1"/>
    <property type="molecule type" value="Genomic_DNA"/>
</dbReference>
<reference evidence="1 2" key="1">
    <citation type="submission" date="2024-09" db="EMBL/GenBank/DDBJ databases">
        <title>Chromosome-scale assembly of Riccia sorocarpa.</title>
        <authorList>
            <person name="Paukszto L."/>
        </authorList>
    </citation>
    <scope>NUCLEOTIDE SEQUENCE [LARGE SCALE GENOMIC DNA]</scope>
    <source>
        <strain evidence="1">LP-2024</strain>
        <tissue evidence="1">Aerial parts of the thallus</tissue>
    </source>
</reference>
<name>A0ABD3GGL5_9MARC</name>
<evidence type="ECO:0000313" key="2">
    <source>
        <dbReference type="Proteomes" id="UP001633002"/>
    </source>
</evidence>
<gene>
    <name evidence="1" type="ORF">R1sor_027118</name>
</gene>
<accession>A0ABD3GGL5</accession>